<dbReference type="PANTHER" id="PTHR48069">
    <property type="entry name" value="DIHYDROFOLATE REDUCTASE"/>
    <property type="match status" value="1"/>
</dbReference>
<keyword evidence="12" id="KW-1185">Reference proteome</keyword>
<evidence type="ECO:0000313" key="11">
    <source>
        <dbReference type="EMBL" id="MBC2833984.1"/>
    </source>
</evidence>
<dbReference type="InterPro" id="IPR017925">
    <property type="entry name" value="DHFR_CS"/>
</dbReference>
<comment type="catalytic activity">
    <reaction evidence="8">
        <text>(6S)-5,6,7,8-tetrahydrofolate + NADP(+) = 7,8-dihydrofolate + NADPH + H(+)</text>
        <dbReference type="Rhea" id="RHEA:15009"/>
        <dbReference type="ChEBI" id="CHEBI:15378"/>
        <dbReference type="ChEBI" id="CHEBI:57451"/>
        <dbReference type="ChEBI" id="CHEBI:57453"/>
        <dbReference type="ChEBI" id="CHEBI:57783"/>
        <dbReference type="ChEBI" id="CHEBI:58349"/>
        <dbReference type="EC" id="1.5.1.3"/>
    </reaction>
</comment>
<evidence type="ECO:0000256" key="4">
    <source>
        <dbReference type="ARBA" id="ARBA00022563"/>
    </source>
</evidence>
<evidence type="ECO:0000256" key="5">
    <source>
        <dbReference type="ARBA" id="ARBA00022857"/>
    </source>
</evidence>
<evidence type="ECO:0000313" key="12">
    <source>
        <dbReference type="Proteomes" id="UP000555411"/>
    </source>
</evidence>
<dbReference type="PROSITE" id="PS51330">
    <property type="entry name" value="DHFR_2"/>
    <property type="match status" value="1"/>
</dbReference>
<evidence type="ECO:0000256" key="3">
    <source>
        <dbReference type="ARBA" id="ARBA00012856"/>
    </source>
</evidence>
<dbReference type="EC" id="1.5.1.3" evidence="3 8"/>
<protein>
    <recommendedName>
        <fullName evidence="3 8">Dihydrofolate reductase</fullName>
        <ecNumber evidence="3 8">1.5.1.3</ecNumber>
    </recommendedName>
</protein>
<dbReference type="InterPro" id="IPR001796">
    <property type="entry name" value="DHFR_dom"/>
</dbReference>
<evidence type="ECO:0000256" key="1">
    <source>
        <dbReference type="ARBA" id="ARBA00004903"/>
    </source>
</evidence>
<feature type="domain" description="DHFR" evidence="10">
    <location>
        <begin position="1"/>
        <end position="157"/>
    </location>
</feature>
<dbReference type="GO" id="GO:0006730">
    <property type="term" value="P:one-carbon metabolic process"/>
    <property type="evidence" value="ECO:0007669"/>
    <property type="project" value="UniProtKB-KW"/>
</dbReference>
<dbReference type="GO" id="GO:0046452">
    <property type="term" value="P:dihydrofolate metabolic process"/>
    <property type="evidence" value="ECO:0007669"/>
    <property type="project" value="TreeGrafter"/>
</dbReference>
<evidence type="ECO:0000256" key="8">
    <source>
        <dbReference type="PIRNR" id="PIRNR000194"/>
    </source>
</evidence>
<evidence type="ECO:0000259" key="10">
    <source>
        <dbReference type="PROSITE" id="PS51330"/>
    </source>
</evidence>
<dbReference type="Proteomes" id="UP000555411">
    <property type="component" value="Unassembled WGS sequence"/>
</dbReference>
<dbReference type="PANTHER" id="PTHR48069:SF3">
    <property type="entry name" value="DIHYDROFOLATE REDUCTASE"/>
    <property type="match status" value="1"/>
</dbReference>
<dbReference type="GO" id="GO:0046655">
    <property type="term" value="P:folic acid metabolic process"/>
    <property type="evidence" value="ECO:0007669"/>
    <property type="project" value="TreeGrafter"/>
</dbReference>
<dbReference type="PIRSF" id="PIRSF000194">
    <property type="entry name" value="DHFR"/>
    <property type="match status" value="1"/>
</dbReference>
<accession>A0A842I4B1</accession>
<comment type="caution">
    <text evidence="11">The sequence shown here is derived from an EMBL/GenBank/DDBJ whole genome shotgun (WGS) entry which is preliminary data.</text>
</comment>
<evidence type="ECO:0000256" key="2">
    <source>
        <dbReference type="ARBA" id="ARBA00009539"/>
    </source>
</evidence>
<dbReference type="InterPro" id="IPR012259">
    <property type="entry name" value="DHFR"/>
</dbReference>
<dbReference type="EMBL" id="JACLQD010000001">
    <property type="protein sequence ID" value="MBC2833984.1"/>
    <property type="molecule type" value="Genomic_DNA"/>
</dbReference>
<keyword evidence="5 8" id="KW-0521">NADP</keyword>
<reference evidence="11 12" key="1">
    <citation type="journal article" date="2017" name="Int. J. Syst. Evol. Microbiol.">
        <title>Gemmobacter straminiformis sp. nov., isolated from an artificial fountain.</title>
        <authorList>
            <person name="Kang J.Y."/>
            <person name="Kim M.J."/>
            <person name="Chun J."/>
            <person name="Son K.P."/>
            <person name="Jahng K.Y."/>
        </authorList>
    </citation>
    <scope>NUCLEOTIDE SEQUENCE [LARGE SCALE GENOMIC DNA]</scope>
    <source>
        <strain evidence="11 12">CAM-8</strain>
    </source>
</reference>
<dbReference type="GO" id="GO:0046654">
    <property type="term" value="P:tetrahydrofolate biosynthetic process"/>
    <property type="evidence" value="ECO:0007669"/>
    <property type="project" value="UniProtKB-UniPathway"/>
</dbReference>
<comment type="similarity">
    <text evidence="2 8 9">Belongs to the dihydrofolate reductase family.</text>
</comment>
<gene>
    <name evidence="11" type="ORF">H7F16_00595</name>
</gene>
<dbReference type="GO" id="GO:0004146">
    <property type="term" value="F:dihydrofolate reductase activity"/>
    <property type="evidence" value="ECO:0007669"/>
    <property type="project" value="UniProtKB-EC"/>
</dbReference>
<dbReference type="GO" id="GO:0050661">
    <property type="term" value="F:NADP binding"/>
    <property type="evidence" value="ECO:0007669"/>
    <property type="project" value="InterPro"/>
</dbReference>
<keyword evidence="4 8" id="KW-0554">One-carbon metabolism</keyword>
<comment type="function">
    <text evidence="7 8">Key enzyme in folate metabolism. Catalyzes an essential reaction for de novo glycine and purine synthesis, and for DNA precursor synthesis.</text>
</comment>
<dbReference type="GO" id="GO:0005829">
    <property type="term" value="C:cytosol"/>
    <property type="evidence" value="ECO:0007669"/>
    <property type="project" value="TreeGrafter"/>
</dbReference>
<dbReference type="PRINTS" id="PR00070">
    <property type="entry name" value="DHFR"/>
</dbReference>
<organism evidence="11 12">
    <name type="scientific">Paragemmobacter straminiformis</name>
    <dbReference type="NCBI Taxonomy" id="2045119"/>
    <lineage>
        <taxon>Bacteria</taxon>
        <taxon>Pseudomonadati</taxon>
        <taxon>Pseudomonadota</taxon>
        <taxon>Alphaproteobacteria</taxon>
        <taxon>Rhodobacterales</taxon>
        <taxon>Paracoccaceae</taxon>
        <taxon>Paragemmobacter</taxon>
    </lineage>
</organism>
<proteinExistence type="inferred from homology"/>
<evidence type="ECO:0000256" key="7">
    <source>
        <dbReference type="ARBA" id="ARBA00025067"/>
    </source>
</evidence>
<name>A0A842I4B1_9RHOB</name>
<dbReference type="RefSeq" id="WP_185795617.1">
    <property type="nucleotide sequence ID" value="NZ_JACLQD010000001.1"/>
</dbReference>
<dbReference type="UniPathway" id="UPA00077">
    <property type="reaction ID" value="UER00158"/>
</dbReference>
<dbReference type="InterPro" id="IPR024072">
    <property type="entry name" value="DHFR-like_dom_sf"/>
</dbReference>
<dbReference type="Pfam" id="PF00186">
    <property type="entry name" value="DHFR_1"/>
    <property type="match status" value="1"/>
</dbReference>
<dbReference type="CDD" id="cd00209">
    <property type="entry name" value="DHFR"/>
    <property type="match status" value="1"/>
</dbReference>
<keyword evidence="6 8" id="KW-0560">Oxidoreductase</keyword>
<evidence type="ECO:0000256" key="9">
    <source>
        <dbReference type="RuleBase" id="RU004474"/>
    </source>
</evidence>
<dbReference type="PROSITE" id="PS00075">
    <property type="entry name" value="DHFR_1"/>
    <property type="match status" value="1"/>
</dbReference>
<sequence length="158" mass="17372">MLTLVVARARNGAIGKGNEIPWHAPEDLAAFQRETTGGAVIMGRRTWESLPFKPLKNRLNIVVTRDAALCDHTAPSPEAAIATARAAGYARLYGIGGEAIYRAMLTLADRLLVTEVDLAIPDADAFFPAFDEGEWRVIYEHRLRESGPGCVLREWIRG</sequence>
<dbReference type="Gene3D" id="3.40.430.10">
    <property type="entry name" value="Dihydrofolate Reductase, subunit A"/>
    <property type="match status" value="1"/>
</dbReference>
<evidence type="ECO:0000256" key="6">
    <source>
        <dbReference type="ARBA" id="ARBA00023002"/>
    </source>
</evidence>
<comment type="pathway">
    <text evidence="1 8">Cofactor biosynthesis; tetrahydrofolate biosynthesis; 5,6,7,8-tetrahydrofolate from 7,8-dihydrofolate: step 1/1.</text>
</comment>
<dbReference type="SUPFAM" id="SSF53597">
    <property type="entry name" value="Dihydrofolate reductase-like"/>
    <property type="match status" value="1"/>
</dbReference>
<dbReference type="AlphaFoldDB" id="A0A842I4B1"/>